<organism evidence="3 4">
    <name type="scientific">Phrynocephalus forsythii</name>
    <dbReference type="NCBI Taxonomy" id="171643"/>
    <lineage>
        <taxon>Eukaryota</taxon>
        <taxon>Metazoa</taxon>
        <taxon>Chordata</taxon>
        <taxon>Craniata</taxon>
        <taxon>Vertebrata</taxon>
        <taxon>Euteleostomi</taxon>
        <taxon>Lepidosauria</taxon>
        <taxon>Squamata</taxon>
        <taxon>Bifurcata</taxon>
        <taxon>Unidentata</taxon>
        <taxon>Episquamata</taxon>
        <taxon>Toxicofera</taxon>
        <taxon>Iguania</taxon>
        <taxon>Acrodonta</taxon>
        <taxon>Agamidae</taxon>
        <taxon>Agaminae</taxon>
        <taxon>Phrynocephalus</taxon>
    </lineage>
</organism>
<accession>A0A9Q0XPH3</accession>
<dbReference type="AlphaFoldDB" id="A0A9Q0XPH3"/>
<proteinExistence type="inferred from homology"/>
<comment type="similarity">
    <text evidence="1">Belongs to the BCLAF1/THRAP3 family.</text>
</comment>
<feature type="compositionally biased region" description="Basic and acidic residues" evidence="2">
    <location>
        <begin position="320"/>
        <end position="343"/>
    </location>
</feature>
<evidence type="ECO:0000313" key="4">
    <source>
        <dbReference type="Proteomes" id="UP001142489"/>
    </source>
</evidence>
<evidence type="ECO:0008006" key="5">
    <source>
        <dbReference type="Google" id="ProtNLM"/>
    </source>
</evidence>
<protein>
    <recommendedName>
        <fullName evidence="5">BCLAF1 and THRAP3 family member 3</fullName>
    </recommendedName>
</protein>
<dbReference type="PANTHER" id="PTHR15268:SF17">
    <property type="entry name" value="BCLAF1 AND THRAP3 FAMILY MEMBER 3"/>
    <property type="match status" value="1"/>
</dbReference>
<feature type="compositionally biased region" description="Polar residues" evidence="2">
    <location>
        <begin position="351"/>
        <end position="363"/>
    </location>
</feature>
<evidence type="ECO:0000256" key="1">
    <source>
        <dbReference type="ARBA" id="ARBA00006481"/>
    </source>
</evidence>
<comment type="caution">
    <text evidence="3">The sequence shown here is derived from an EMBL/GenBank/DDBJ whole genome shotgun (WGS) entry which is preliminary data.</text>
</comment>
<feature type="region of interest" description="Disordered" evidence="2">
    <location>
        <begin position="210"/>
        <end position="273"/>
    </location>
</feature>
<dbReference type="GO" id="GO:0003677">
    <property type="term" value="F:DNA binding"/>
    <property type="evidence" value="ECO:0007669"/>
    <property type="project" value="TreeGrafter"/>
</dbReference>
<gene>
    <name evidence="3" type="ORF">JRQ81_019075</name>
</gene>
<feature type="compositionally biased region" description="Basic residues" evidence="2">
    <location>
        <begin position="1"/>
        <end position="15"/>
    </location>
</feature>
<evidence type="ECO:0000256" key="2">
    <source>
        <dbReference type="SAM" id="MobiDB-lite"/>
    </source>
</evidence>
<evidence type="ECO:0000313" key="3">
    <source>
        <dbReference type="EMBL" id="KAJ7319564.1"/>
    </source>
</evidence>
<dbReference type="OrthoDB" id="9935637at2759"/>
<dbReference type="Pfam" id="PF15440">
    <property type="entry name" value="THRAP3_BCLAF1"/>
    <property type="match status" value="1"/>
</dbReference>
<dbReference type="GO" id="GO:0003712">
    <property type="term" value="F:transcription coregulator activity"/>
    <property type="evidence" value="ECO:0007669"/>
    <property type="project" value="TreeGrafter"/>
</dbReference>
<dbReference type="InterPro" id="IPR029199">
    <property type="entry name" value="THRAP3_BCLAF1"/>
</dbReference>
<dbReference type="Proteomes" id="UP001142489">
    <property type="component" value="Unassembled WGS sequence"/>
</dbReference>
<name>A0A9Q0XPH3_9SAUR</name>
<keyword evidence="4" id="KW-1185">Reference proteome</keyword>
<feature type="compositionally biased region" description="Basic and acidic residues" evidence="2">
    <location>
        <begin position="210"/>
        <end position="257"/>
    </location>
</feature>
<dbReference type="GO" id="GO:0016592">
    <property type="term" value="C:mediator complex"/>
    <property type="evidence" value="ECO:0007669"/>
    <property type="project" value="TreeGrafter"/>
</dbReference>
<dbReference type="EMBL" id="JAPFRF010000010">
    <property type="protein sequence ID" value="KAJ7319564.1"/>
    <property type="molecule type" value="Genomic_DNA"/>
</dbReference>
<feature type="region of interest" description="Disordered" evidence="2">
    <location>
        <begin position="310"/>
        <end position="372"/>
    </location>
</feature>
<dbReference type="PANTHER" id="PTHR15268">
    <property type="entry name" value="THRAP3/BCLAF1"/>
    <property type="match status" value="1"/>
</dbReference>
<feature type="region of interest" description="Disordered" evidence="2">
    <location>
        <begin position="1"/>
        <end position="35"/>
    </location>
</feature>
<reference evidence="3" key="1">
    <citation type="journal article" date="2023" name="DNA Res.">
        <title>Chromosome-level genome assembly of Phrynocephalus forsythii using third-generation DNA sequencing and Hi-C analysis.</title>
        <authorList>
            <person name="Qi Y."/>
            <person name="Zhao W."/>
            <person name="Zhao Y."/>
            <person name="Niu C."/>
            <person name="Cao S."/>
            <person name="Zhang Y."/>
        </authorList>
    </citation>
    <scope>NUCLEOTIDE SEQUENCE</scope>
    <source>
        <tissue evidence="3">Muscle</tissue>
    </source>
</reference>
<sequence>MVRSRSRSPRWKRRCLSPAARSQENNRQRHNHINYDSEYRVFQQDPKRPVPWRTEDGKYGQANSRYLPHETNHHQLYEYRSYSPTLKRIPSEDIYSHKSCRTHSPERNENFRGCQFASRYSEMSHKEHNQSFYPSETRVREMHEDNRSVGNTKGMKTFHRPLETSFKLERKWNDTDLRHHLLQEDKFTHSPRRFSNEFIPRSSFEKRYREDRDYREHGHSYKRAKEAERYHDREISSHSKWKYDHSSKPNHEKEEQRNLGPQTHQPVEKEHTDSFQTKLAFDYKHKHHRHPAGGKYISGERAEKYMKLEDPKYNCPRGSWESKDSEHYSREKESHTEEPRTEAALKYASGKGSNSFSKTYKSSADQKEKERIKKHDGFRGRVDISSNRQHGTSNKISDVKVSDVYARKEKLTVKVDMKKTVNKYRSSSSHVMERQTSRDLVAVGRKTGSFHSVFEHIKSVTQNVEQNPSKEFAQEIITIIHQIKANCFKSSDITLHERFSKIQDNPIASEVKRNSDPEIHRRIDMSLADLQNRRAISCESGQSVVRVLEDPNDLRHDIERRRKERLQNEDEPAFYADDISQRHEQSCNFPNLQNSQMHGIQKYSRFLNRPFRRFIKKPYTNYYTARPYHHIAHYRFKGHHEASQRPFKPNFTDGRSHFRSNLLQKGLYIQAKYQRLRYAGARGFSTNRMRRGFFRKEQVNDFPNHKLNTHHCPAKCPRQKLRY</sequence>
<dbReference type="GO" id="GO:0045944">
    <property type="term" value="P:positive regulation of transcription by RNA polymerase II"/>
    <property type="evidence" value="ECO:0007669"/>
    <property type="project" value="TreeGrafter"/>
</dbReference>